<dbReference type="PROSITE" id="PS51755">
    <property type="entry name" value="OMPR_PHOB"/>
    <property type="match status" value="1"/>
</dbReference>
<keyword evidence="3" id="KW-1133">Transmembrane helix</keyword>
<evidence type="ECO:0000256" key="2">
    <source>
        <dbReference type="PROSITE-ProRule" id="PRU01091"/>
    </source>
</evidence>
<dbReference type="CDD" id="cd00383">
    <property type="entry name" value="trans_reg_C"/>
    <property type="match status" value="1"/>
</dbReference>
<organism evidence="5">
    <name type="scientific">Tunturiibacter gelidiferens</name>
    <dbReference type="NCBI Taxonomy" id="3069689"/>
    <lineage>
        <taxon>Bacteria</taxon>
        <taxon>Pseudomonadati</taxon>
        <taxon>Acidobacteriota</taxon>
        <taxon>Terriglobia</taxon>
        <taxon>Terriglobales</taxon>
        <taxon>Acidobacteriaceae</taxon>
        <taxon>Tunturiibacter</taxon>
    </lineage>
</organism>
<dbReference type="Gene3D" id="1.25.40.10">
    <property type="entry name" value="Tetratricopeptide repeat domain"/>
    <property type="match status" value="2"/>
</dbReference>
<dbReference type="PANTHER" id="PTHR47691:SF3">
    <property type="entry name" value="HTH-TYPE TRANSCRIPTIONAL REGULATOR RV0890C-RELATED"/>
    <property type="match status" value="1"/>
</dbReference>
<dbReference type="AlphaFoldDB" id="A0AAU7YZM5"/>
<evidence type="ECO:0000256" key="3">
    <source>
        <dbReference type="SAM" id="Phobius"/>
    </source>
</evidence>
<feature type="domain" description="OmpR/PhoB-type" evidence="4">
    <location>
        <begin position="6"/>
        <end position="104"/>
    </location>
</feature>
<protein>
    <submittedName>
        <fullName evidence="5">Winged helix-turn-helix domain-containing protein</fullName>
    </submittedName>
</protein>
<feature type="DNA-binding region" description="OmpR/PhoB-type" evidence="2">
    <location>
        <begin position="6"/>
        <end position="104"/>
    </location>
</feature>
<dbReference type="InterPro" id="IPR016032">
    <property type="entry name" value="Sig_transdc_resp-reg_C-effctor"/>
</dbReference>
<dbReference type="SUPFAM" id="SSF48452">
    <property type="entry name" value="TPR-like"/>
    <property type="match status" value="2"/>
</dbReference>
<dbReference type="InterPro" id="IPR001867">
    <property type="entry name" value="OmpR/PhoB-type_DNA-bd"/>
</dbReference>
<evidence type="ECO:0000313" key="5">
    <source>
        <dbReference type="EMBL" id="XCB22033.1"/>
    </source>
</evidence>
<dbReference type="InterPro" id="IPR036388">
    <property type="entry name" value="WH-like_DNA-bd_sf"/>
</dbReference>
<dbReference type="RefSeq" id="WP_353072029.1">
    <property type="nucleotide sequence ID" value="NZ_CP132938.1"/>
</dbReference>
<dbReference type="GO" id="GO:0003677">
    <property type="term" value="F:DNA binding"/>
    <property type="evidence" value="ECO:0007669"/>
    <property type="project" value="UniProtKB-UniRule"/>
</dbReference>
<keyword evidence="1 2" id="KW-0238">DNA-binding</keyword>
<proteinExistence type="predicted"/>
<keyword evidence="3" id="KW-0812">Transmembrane</keyword>
<name>A0AAU7YZM5_9BACT</name>
<sequence>MTTEPRIVYEFGPFRMDPIKQTLLRENNLIPLTPKAFETLLALVRHSRDVVSKEDLLKEVWPDSFVEESNLSQNIFLLRKALGDTAKDRQYIVTLPGRGYRFAAPVRTLTHPGDVIVAHARTHTHILIEENEVETAGVPVAFPPPQKPRASRKALFSIAAMVVLLIVGAFFLVRDRRPTNPGEKRSILVADFVNTTGDPIFDDTLRRGMEVQLEQSPSLSLISDQSIRQVLGLMRQPLDSRLQGQTAREVCERTGGSAVLEGSIKHFGSDYVLNLHSVNCRTGENIDDEQAQVTQKEDILAAVTKMARGFRARVGASTAPLVKQDTPLAEATTPSLEALKAYSLGWRVEALQGGEPAIPFFLRAVEIDPSFAMAYASLGLMYGSSGSSELATENVVRAYQLRDRASDKERFFITAYYFGRATGNQEKAQQVCNEWIRTYPLEFLPHAFLAGFVDLVLANYTGASEEARRVVQLNPDDGVGYYLLGYDSLYLNNLQDAETALHVAAQRNIDQARMATLRFDLAYIMGDRTGMRREVETAQAHPELEDRILDRQAFAEASEGHLKNAVNLSLHAVALALQGGRREQAAVFEVRAALWEAFFEESIEAKRTATEALTLAGNREVNYGAALALALAGELKQADTLANDLEKRYPEDTSVRFSYLPVIRAAVAVQHGDSSKAFAALQASVPYEMGSPRSSQTAYFGSLYPVFFSGEAFLAAHKGSEAAKEFEKILAHPGIMIGDPVFVLSHIGLARSYALAGEFAKARVQYEKFFALWKNADTDCPILKRAEAEYRNLR</sequence>
<dbReference type="SUPFAM" id="SSF46894">
    <property type="entry name" value="C-terminal effector domain of the bipartite response regulators"/>
    <property type="match status" value="1"/>
</dbReference>
<dbReference type="KEGG" id="tgi:RBB81_21015"/>
<gene>
    <name evidence="5" type="ORF">RBB81_21015</name>
</gene>
<reference evidence="5" key="2">
    <citation type="journal article" date="2024" name="Environ. Microbiol.">
        <title>Genome analysis and description of Tunturibacter gen. nov. expands the diversity of Terriglobia in tundra soils.</title>
        <authorList>
            <person name="Messyasz A."/>
            <person name="Mannisto M.K."/>
            <person name="Kerkhof L.J."/>
            <person name="Haggblom M.M."/>
        </authorList>
    </citation>
    <scope>NUCLEOTIDE SEQUENCE</scope>
    <source>
        <strain evidence="5">M8UP39</strain>
    </source>
</reference>
<dbReference type="GO" id="GO:0000160">
    <property type="term" value="P:phosphorelay signal transduction system"/>
    <property type="evidence" value="ECO:0007669"/>
    <property type="project" value="InterPro"/>
</dbReference>
<evidence type="ECO:0000256" key="1">
    <source>
        <dbReference type="ARBA" id="ARBA00023125"/>
    </source>
</evidence>
<dbReference type="SMART" id="SM00862">
    <property type="entry name" value="Trans_reg_C"/>
    <property type="match status" value="1"/>
</dbReference>
<keyword evidence="3" id="KW-0472">Membrane</keyword>
<feature type="transmembrane region" description="Helical" evidence="3">
    <location>
        <begin position="154"/>
        <end position="173"/>
    </location>
</feature>
<accession>A0AAU7YZM5</accession>
<dbReference type="PANTHER" id="PTHR47691">
    <property type="entry name" value="REGULATOR-RELATED"/>
    <property type="match status" value="1"/>
</dbReference>
<dbReference type="Gene3D" id="3.40.50.10610">
    <property type="entry name" value="ABC-type transport auxiliary lipoprotein component"/>
    <property type="match status" value="1"/>
</dbReference>
<dbReference type="GO" id="GO:0006355">
    <property type="term" value="P:regulation of DNA-templated transcription"/>
    <property type="evidence" value="ECO:0007669"/>
    <property type="project" value="InterPro"/>
</dbReference>
<reference evidence="5" key="1">
    <citation type="submission" date="2023-08" db="EMBL/GenBank/DDBJ databases">
        <authorList>
            <person name="Messyasz A."/>
            <person name="Mannisto M.K."/>
            <person name="Kerkhof L.J."/>
            <person name="Haggblom M."/>
        </authorList>
    </citation>
    <scope>NUCLEOTIDE SEQUENCE</scope>
    <source>
        <strain evidence="5">M8UP39</strain>
    </source>
</reference>
<dbReference type="Pfam" id="PF00486">
    <property type="entry name" value="Trans_reg_C"/>
    <property type="match status" value="1"/>
</dbReference>
<dbReference type="EMBL" id="CP132938">
    <property type="protein sequence ID" value="XCB22033.1"/>
    <property type="molecule type" value="Genomic_DNA"/>
</dbReference>
<dbReference type="Gene3D" id="1.10.10.10">
    <property type="entry name" value="Winged helix-like DNA-binding domain superfamily/Winged helix DNA-binding domain"/>
    <property type="match status" value="1"/>
</dbReference>
<evidence type="ECO:0000259" key="4">
    <source>
        <dbReference type="PROSITE" id="PS51755"/>
    </source>
</evidence>
<dbReference type="InterPro" id="IPR011990">
    <property type="entry name" value="TPR-like_helical_dom_sf"/>
</dbReference>